<keyword evidence="9" id="KW-1185">Reference proteome</keyword>
<comment type="caution">
    <text evidence="8">The sequence shown here is derived from an EMBL/GenBank/DDBJ whole genome shotgun (WGS) entry which is preliminary data.</text>
</comment>
<reference evidence="8 9" key="1">
    <citation type="submission" date="2019-02" db="EMBL/GenBank/DDBJ databases">
        <title>Genome sequencing of the rare red list fungi Bondarzewia mesenterica.</title>
        <authorList>
            <person name="Buettner E."/>
            <person name="Kellner H."/>
        </authorList>
    </citation>
    <scope>NUCLEOTIDE SEQUENCE [LARGE SCALE GENOMIC DNA]</scope>
    <source>
        <strain evidence="8 9">DSM 108281</strain>
    </source>
</reference>
<accession>A0A4S4LRB7</accession>
<feature type="region of interest" description="Disordered" evidence="6">
    <location>
        <begin position="151"/>
        <end position="245"/>
    </location>
</feature>
<dbReference type="CDD" id="cd00067">
    <property type="entry name" value="GAL4"/>
    <property type="match status" value="1"/>
</dbReference>
<dbReference type="InterPro" id="IPR051711">
    <property type="entry name" value="Stress_Response_Reg"/>
</dbReference>
<comment type="subcellular location">
    <subcellularLocation>
        <location evidence="1">Nucleus</location>
    </subcellularLocation>
</comment>
<evidence type="ECO:0000256" key="5">
    <source>
        <dbReference type="ARBA" id="ARBA00023242"/>
    </source>
</evidence>
<dbReference type="GO" id="GO:0005634">
    <property type="term" value="C:nucleus"/>
    <property type="evidence" value="ECO:0007669"/>
    <property type="project" value="UniProtKB-SubCell"/>
</dbReference>
<evidence type="ECO:0000313" key="8">
    <source>
        <dbReference type="EMBL" id="THH14081.1"/>
    </source>
</evidence>
<dbReference type="OrthoDB" id="2399539at2759"/>
<dbReference type="GO" id="GO:0008270">
    <property type="term" value="F:zinc ion binding"/>
    <property type="evidence" value="ECO:0007669"/>
    <property type="project" value="InterPro"/>
</dbReference>
<dbReference type="PROSITE" id="PS00463">
    <property type="entry name" value="ZN2_CY6_FUNGAL_1"/>
    <property type="match status" value="1"/>
</dbReference>
<dbReference type="Pfam" id="PF00172">
    <property type="entry name" value="Zn_clus"/>
    <property type="match status" value="1"/>
</dbReference>
<evidence type="ECO:0000256" key="1">
    <source>
        <dbReference type="ARBA" id="ARBA00004123"/>
    </source>
</evidence>
<feature type="compositionally biased region" description="Polar residues" evidence="6">
    <location>
        <begin position="213"/>
        <end position="234"/>
    </location>
</feature>
<dbReference type="PANTHER" id="PTHR47540:SF4">
    <property type="entry name" value="TRANSCRIPTION FACTOR RGLT"/>
    <property type="match status" value="1"/>
</dbReference>
<dbReference type="PROSITE" id="PS50048">
    <property type="entry name" value="ZN2_CY6_FUNGAL_2"/>
    <property type="match status" value="1"/>
</dbReference>
<keyword evidence="5" id="KW-0539">Nucleus</keyword>
<evidence type="ECO:0000313" key="9">
    <source>
        <dbReference type="Proteomes" id="UP000310158"/>
    </source>
</evidence>
<dbReference type="SUPFAM" id="SSF57701">
    <property type="entry name" value="Zn2/Cys6 DNA-binding domain"/>
    <property type="match status" value="1"/>
</dbReference>
<dbReference type="EMBL" id="SGPL01000304">
    <property type="protein sequence ID" value="THH14081.1"/>
    <property type="molecule type" value="Genomic_DNA"/>
</dbReference>
<dbReference type="GO" id="GO:0043565">
    <property type="term" value="F:sequence-specific DNA binding"/>
    <property type="evidence" value="ECO:0007669"/>
    <property type="project" value="TreeGrafter"/>
</dbReference>
<protein>
    <recommendedName>
        <fullName evidence="7">Zn(2)-C6 fungal-type domain-containing protein</fullName>
    </recommendedName>
</protein>
<feature type="compositionally biased region" description="Polar residues" evidence="6">
    <location>
        <begin position="1"/>
        <end position="12"/>
    </location>
</feature>
<evidence type="ECO:0000256" key="3">
    <source>
        <dbReference type="ARBA" id="ARBA00023125"/>
    </source>
</evidence>
<dbReference type="InterPro" id="IPR001138">
    <property type="entry name" value="Zn2Cys6_DnaBD"/>
</dbReference>
<evidence type="ECO:0000256" key="4">
    <source>
        <dbReference type="ARBA" id="ARBA00023163"/>
    </source>
</evidence>
<feature type="compositionally biased region" description="Low complexity" evidence="6">
    <location>
        <begin position="13"/>
        <end position="25"/>
    </location>
</feature>
<gene>
    <name evidence="8" type="ORF">EW146_g6214</name>
</gene>
<sequence>MQFPSHSSFSRAPSQPHSSHSLHPWPLQPVSAASADSHCFSNANNALAHAEIQPIYTTHSRHHSTAFTHQPLHQPQHDLVSFDTNRTGGHTLSGSLDPSTGVFSRAPEHPRMRTAQACEKCRLRKAKCSGEHPVCQRCHTRGLVCEYAPERKMRGPNKPKPPGVLAIGSNSSKRSTTSRSPSGNSGSGETARKRALTLPSVPSRRFSPKGSPLTKSTPAFTESHTRSPTYSQPLYYQPAHGDEPAEASTELFMGASSGFAKRPRPPPLDLSMFSLLGTGPIPAPTPSRPARSPQFMLNDTRTRLSLDNVDFNSTEQSYTSPRAGYPSQSFPDPMMPLPVSVAVPLRSPFVNEIRDEEYRLADTHVSPFPLSPPTTQLPSSSHDFCDHAWSVSSGTSSHLSNPSPVTSNLSDSLSATALGSQDDHDLLVPGTYVQSEFSHGSNKGAHGALETDFHLPERVFESVVVGQ</sequence>
<dbReference type="AlphaFoldDB" id="A0A4S4LRB7"/>
<dbReference type="SMART" id="SM00066">
    <property type="entry name" value="GAL4"/>
    <property type="match status" value="1"/>
</dbReference>
<dbReference type="Proteomes" id="UP000310158">
    <property type="component" value="Unassembled WGS sequence"/>
</dbReference>
<evidence type="ECO:0000256" key="6">
    <source>
        <dbReference type="SAM" id="MobiDB-lite"/>
    </source>
</evidence>
<organism evidence="8 9">
    <name type="scientific">Bondarzewia mesenterica</name>
    <dbReference type="NCBI Taxonomy" id="1095465"/>
    <lineage>
        <taxon>Eukaryota</taxon>
        <taxon>Fungi</taxon>
        <taxon>Dikarya</taxon>
        <taxon>Basidiomycota</taxon>
        <taxon>Agaricomycotina</taxon>
        <taxon>Agaricomycetes</taxon>
        <taxon>Russulales</taxon>
        <taxon>Bondarzewiaceae</taxon>
        <taxon>Bondarzewia</taxon>
    </lineage>
</organism>
<feature type="compositionally biased region" description="Polar residues" evidence="6">
    <location>
        <begin position="82"/>
        <end position="102"/>
    </location>
</feature>
<evidence type="ECO:0000256" key="2">
    <source>
        <dbReference type="ARBA" id="ARBA00023015"/>
    </source>
</evidence>
<proteinExistence type="predicted"/>
<feature type="region of interest" description="Disordered" evidence="6">
    <location>
        <begin position="1"/>
        <end position="25"/>
    </location>
</feature>
<feature type="compositionally biased region" description="Low complexity" evidence="6">
    <location>
        <begin position="169"/>
        <end position="182"/>
    </location>
</feature>
<keyword evidence="2" id="KW-0805">Transcription regulation</keyword>
<dbReference type="InterPro" id="IPR036864">
    <property type="entry name" value="Zn2-C6_fun-type_DNA-bd_sf"/>
</dbReference>
<keyword evidence="4" id="KW-0804">Transcription</keyword>
<keyword evidence="3" id="KW-0238">DNA-binding</keyword>
<dbReference type="GO" id="GO:0045944">
    <property type="term" value="P:positive regulation of transcription by RNA polymerase II"/>
    <property type="evidence" value="ECO:0007669"/>
    <property type="project" value="TreeGrafter"/>
</dbReference>
<dbReference type="GO" id="GO:0000981">
    <property type="term" value="F:DNA-binding transcription factor activity, RNA polymerase II-specific"/>
    <property type="evidence" value="ECO:0007669"/>
    <property type="project" value="InterPro"/>
</dbReference>
<evidence type="ECO:0000259" key="7">
    <source>
        <dbReference type="PROSITE" id="PS50048"/>
    </source>
</evidence>
<dbReference type="Gene3D" id="4.10.240.10">
    <property type="entry name" value="Zn(2)-C6 fungal-type DNA-binding domain"/>
    <property type="match status" value="1"/>
</dbReference>
<dbReference type="PANTHER" id="PTHR47540">
    <property type="entry name" value="THIAMINE REPRESSIBLE GENES REGULATORY PROTEIN THI5"/>
    <property type="match status" value="1"/>
</dbReference>
<feature type="region of interest" description="Disordered" evidence="6">
    <location>
        <begin position="61"/>
        <end position="106"/>
    </location>
</feature>
<name>A0A4S4LRB7_9AGAM</name>
<feature type="domain" description="Zn(2)-C6 fungal-type" evidence="7">
    <location>
        <begin position="117"/>
        <end position="147"/>
    </location>
</feature>